<evidence type="ECO:0000313" key="3">
    <source>
        <dbReference type="EMBL" id="GID78901.1"/>
    </source>
</evidence>
<reference evidence="3 4" key="1">
    <citation type="submission" date="2021-01" db="EMBL/GenBank/DDBJ databases">
        <title>Whole genome shotgun sequence of Actinoplanes deccanensis NBRC 13994.</title>
        <authorList>
            <person name="Komaki H."/>
            <person name="Tamura T."/>
        </authorList>
    </citation>
    <scope>NUCLEOTIDE SEQUENCE [LARGE SCALE GENOMIC DNA]</scope>
    <source>
        <strain evidence="3 4">NBRC 13994</strain>
    </source>
</reference>
<keyword evidence="2" id="KW-1133">Transmembrane helix</keyword>
<dbReference type="EMBL" id="BOMI01000152">
    <property type="protein sequence ID" value="GID78901.1"/>
    <property type="molecule type" value="Genomic_DNA"/>
</dbReference>
<comment type="caution">
    <text evidence="3">The sequence shown here is derived from an EMBL/GenBank/DDBJ whole genome shotgun (WGS) entry which is preliminary data.</text>
</comment>
<accession>A0ABQ3YFV8</accession>
<organism evidence="3 4">
    <name type="scientific">Paractinoplanes deccanensis</name>
    <dbReference type="NCBI Taxonomy" id="113561"/>
    <lineage>
        <taxon>Bacteria</taxon>
        <taxon>Bacillati</taxon>
        <taxon>Actinomycetota</taxon>
        <taxon>Actinomycetes</taxon>
        <taxon>Micromonosporales</taxon>
        <taxon>Micromonosporaceae</taxon>
        <taxon>Paractinoplanes</taxon>
    </lineage>
</organism>
<keyword evidence="4" id="KW-1185">Reference proteome</keyword>
<evidence type="ECO:0000256" key="1">
    <source>
        <dbReference type="SAM" id="MobiDB-lite"/>
    </source>
</evidence>
<evidence type="ECO:0000313" key="4">
    <source>
        <dbReference type="Proteomes" id="UP000609879"/>
    </source>
</evidence>
<feature type="compositionally biased region" description="Low complexity" evidence="1">
    <location>
        <begin position="298"/>
        <end position="313"/>
    </location>
</feature>
<feature type="compositionally biased region" description="Low complexity" evidence="1">
    <location>
        <begin position="263"/>
        <end position="273"/>
    </location>
</feature>
<gene>
    <name evidence="3" type="ORF">Ade02nite_75420</name>
</gene>
<dbReference type="Proteomes" id="UP000609879">
    <property type="component" value="Unassembled WGS sequence"/>
</dbReference>
<feature type="region of interest" description="Disordered" evidence="1">
    <location>
        <begin position="196"/>
        <end position="313"/>
    </location>
</feature>
<feature type="transmembrane region" description="Helical" evidence="2">
    <location>
        <begin position="50"/>
        <end position="67"/>
    </location>
</feature>
<evidence type="ECO:0000256" key="2">
    <source>
        <dbReference type="SAM" id="Phobius"/>
    </source>
</evidence>
<proteinExistence type="predicted"/>
<sequence length="353" mass="36253">MTGLGAVRTRTKLPLPFAPPTGDSSPVPPHIQGAEWRTESRARRRTGSRWGLRVLVVGGLAGAAWLLSGAAAQAADRVDGPDGSLLGSVVGGDATSPVTGLLQAAVQPLEAERPDHHERHVVTDILDVPRRVLSHPAETADEVTRDASGTPVDDAVGDVDRVLSQVTGTIRLTGGPAAPQRLTAVTDIVAPAETRAETPAGDRPEPSETVRQQNQQQPDDEPVVAGAASPVRNKNTATLRAPVRHGKVISAAPAHRHRHHARAAQAAKGAAPEHAAEVSTPGGDEPAAPLRLHLGDVSGTPTSSGSGKPTEGGSAAFLPAAIANSTMACHPAAIASDVEARRHDAEAPTVSPD</sequence>
<feature type="compositionally biased region" description="Basic and acidic residues" evidence="1">
    <location>
        <begin position="196"/>
        <end position="208"/>
    </location>
</feature>
<protein>
    <submittedName>
        <fullName evidence="3">Uncharacterized protein</fullName>
    </submittedName>
</protein>
<dbReference type="RefSeq" id="WP_203774334.1">
    <property type="nucleotide sequence ID" value="NZ_BAAABO010000015.1"/>
</dbReference>
<feature type="region of interest" description="Disordered" evidence="1">
    <location>
        <begin position="1"/>
        <end position="31"/>
    </location>
</feature>
<keyword evidence="2" id="KW-0812">Transmembrane</keyword>
<keyword evidence="2" id="KW-0472">Membrane</keyword>
<name>A0ABQ3YFV8_9ACTN</name>